<keyword evidence="5" id="KW-0378">Hydrolase</keyword>
<evidence type="ECO:0000256" key="3">
    <source>
        <dbReference type="ARBA" id="ARBA00022741"/>
    </source>
</evidence>
<dbReference type="PANTHER" id="PTHR11472">
    <property type="entry name" value="DNA REPAIR DEAD HELICASE RAD3/XP-D SUBFAMILY MEMBER"/>
    <property type="match status" value="1"/>
</dbReference>
<dbReference type="Gene3D" id="3.40.50.300">
    <property type="entry name" value="P-loop containing nucleotide triphosphate hydrolases"/>
    <property type="match status" value="2"/>
</dbReference>
<dbReference type="Pfam" id="PF13307">
    <property type="entry name" value="Helicase_C_2"/>
    <property type="match status" value="1"/>
</dbReference>
<organism evidence="15 16">
    <name type="scientific">Raineyella fluvialis</name>
    <dbReference type="NCBI Taxonomy" id="2662261"/>
    <lineage>
        <taxon>Bacteria</taxon>
        <taxon>Bacillati</taxon>
        <taxon>Actinomycetota</taxon>
        <taxon>Actinomycetes</taxon>
        <taxon>Propionibacteriales</taxon>
        <taxon>Propionibacteriaceae</taxon>
        <taxon>Raineyella</taxon>
    </lineage>
</organism>
<keyword evidence="2" id="KW-0004">4Fe-4S</keyword>
<evidence type="ECO:0000256" key="12">
    <source>
        <dbReference type="ARBA" id="ARBA00073590"/>
    </source>
</evidence>
<dbReference type="GO" id="GO:0005524">
    <property type="term" value="F:ATP binding"/>
    <property type="evidence" value="ECO:0007669"/>
    <property type="project" value="UniProtKB-KW"/>
</dbReference>
<dbReference type="GO" id="GO:0043139">
    <property type="term" value="F:5'-3' DNA helicase activity"/>
    <property type="evidence" value="ECO:0007669"/>
    <property type="project" value="UniProtKB-EC"/>
</dbReference>
<keyword evidence="6 15" id="KW-0347">Helicase</keyword>
<dbReference type="Pfam" id="PF00270">
    <property type="entry name" value="DEAD"/>
    <property type="match status" value="1"/>
</dbReference>
<keyword evidence="3" id="KW-0547">Nucleotide-binding</keyword>
<evidence type="ECO:0000256" key="8">
    <source>
        <dbReference type="ARBA" id="ARBA00023204"/>
    </source>
</evidence>
<dbReference type="InterPro" id="IPR014001">
    <property type="entry name" value="Helicase_ATP-bd"/>
</dbReference>
<gene>
    <name evidence="15" type="ORF">Rai3103_15510</name>
</gene>
<name>A0A5Q2FEJ3_9ACTN</name>
<evidence type="ECO:0000256" key="9">
    <source>
        <dbReference type="ARBA" id="ARBA00038058"/>
    </source>
</evidence>
<sequence length="725" mass="76992">MGSAYGPDRRWIGRVGESVYCCQVPSQKVPTVTADALLEAAVGEIGGSPRPGQQRMAHAVADALAGREHLLVQAGTGTGKSLGYLAPVLAHLAAHPDDRVVIATATLALQAQLADSDIPHALAALENVAGKRVRSAVLKGRSNYACLLRVRENGVAEQQGLFGGAEVVDQIRGSGADDVSVLGAEVLALREWAEEEAERDGLADRDVAPTHTARGWAQVSISSRECLGAQRCPFGAECFVERSRERARAADLVVTNHALLAIDAMQEGSVLPEHSAVVIDEAHELVARVTGAASAELSPQIVERVAKRAMAWMDDDTALDLMDAGEALGTALDSAPLARVEPGDSALTTALAQVRDLARDGVSQLGKGKEGREADNERRQAQATLQEVFEVAERMASPTEGDVVWVIDRDRSGRELRAAPLSVAGLMRGSILSGRTVIFTSATLKVGGGFTKVAGSFGLRASEQVEDTEQNGDKGPSADEVMGEGFTAAMEGVLPWRAFDVGSPFDYSRQGILYLARDLPRPGREGTDPAVLAEIAQLVWAAGGHTLGLFSSQRAAQAAAEYVRQELPALEVLLQGDAHLAELTRTFVAEPATSLFGTLSLWQGVDVPGDTCRLVIIDKIPFPRPDEPLMQARQQEVERHGGNGFMSVAATHAALLLAQGAGRLIRRTTDRGMVAVLDPRIVTARYGSFLRASLPPMWTTTTSDVAVQALQRLAAEADRTTEHDA</sequence>
<comment type="cofactor">
    <cofactor evidence="1">
        <name>[4Fe-4S] cluster</name>
        <dbReference type="ChEBI" id="CHEBI:49883"/>
    </cofactor>
</comment>
<evidence type="ECO:0000256" key="10">
    <source>
        <dbReference type="ARBA" id="ARBA00044969"/>
    </source>
</evidence>
<reference evidence="15 16" key="1">
    <citation type="submission" date="2019-10" db="EMBL/GenBank/DDBJ databases">
        <title>Genomic analysis of Raineyella sp. CBA3103.</title>
        <authorList>
            <person name="Roh S.W."/>
        </authorList>
    </citation>
    <scope>NUCLEOTIDE SEQUENCE [LARGE SCALE GENOMIC DNA]</scope>
    <source>
        <strain evidence="15 16">CBA3103</strain>
    </source>
</reference>
<accession>A0A5Q2FEJ3</accession>
<evidence type="ECO:0000313" key="15">
    <source>
        <dbReference type="EMBL" id="QGF24801.1"/>
    </source>
</evidence>
<dbReference type="InterPro" id="IPR027417">
    <property type="entry name" value="P-loop_NTPase"/>
</dbReference>
<dbReference type="Proteomes" id="UP000386847">
    <property type="component" value="Chromosome"/>
</dbReference>
<dbReference type="GO" id="GO:0006281">
    <property type="term" value="P:DNA repair"/>
    <property type="evidence" value="ECO:0007669"/>
    <property type="project" value="UniProtKB-KW"/>
</dbReference>
<evidence type="ECO:0000256" key="11">
    <source>
        <dbReference type="ARBA" id="ARBA00048954"/>
    </source>
</evidence>
<dbReference type="KEGG" id="rain:Rai3103_15510"/>
<dbReference type="GO" id="GO:0051539">
    <property type="term" value="F:4 iron, 4 sulfur cluster binding"/>
    <property type="evidence" value="ECO:0007669"/>
    <property type="project" value="UniProtKB-KW"/>
</dbReference>
<dbReference type="SMART" id="SM00488">
    <property type="entry name" value="DEXDc2"/>
    <property type="match status" value="1"/>
</dbReference>
<dbReference type="SMART" id="SM00487">
    <property type="entry name" value="DEXDc"/>
    <property type="match status" value="1"/>
</dbReference>
<dbReference type="InterPro" id="IPR006554">
    <property type="entry name" value="Helicase-like_DEXD_c2"/>
</dbReference>
<keyword evidence="7" id="KW-0067">ATP-binding</keyword>
<dbReference type="GO" id="GO:0016818">
    <property type="term" value="F:hydrolase activity, acting on acid anhydrides, in phosphorus-containing anhydrides"/>
    <property type="evidence" value="ECO:0007669"/>
    <property type="project" value="InterPro"/>
</dbReference>
<dbReference type="GO" id="GO:0003676">
    <property type="term" value="F:nucleic acid binding"/>
    <property type="evidence" value="ECO:0007669"/>
    <property type="project" value="InterPro"/>
</dbReference>
<evidence type="ECO:0000256" key="7">
    <source>
        <dbReference type="ARBA" id="ARBA00022840"/>
    </source>
</evidence>
<dbReference type="EMBL" id="CP045725">
    <property type="protein sequence ID" value="QGF24801.1"/>
    <property type="molecule type" value="Genomic_DNA"/>
</dbReference>
<keyword evidence="2" id="KW-0408">Iron</keyword>
<evidence type="ECO:0000256" key="13">
    <source>
        <dbReference type="ARBA" id="ARBA00079061"/>
    </source>
</evidence>
<evidence type="ECO:0000256" key="2">
    <source>
        <dbReference type="ARBA" id="ARBA00022485"/>
    </source>
</evidence>
<dbReference type="AlphaFoldDB" id="A0A5Q2FEJ3"/>
<dbReference type="PROSITE" id="PS51193">
    <property type="entry name" value="HELICASE_ATP_BIND_2"/>
    <property type="match status" value="1"/>
</dbReference>
<dbReference type="EC" id="5.6.2.3" evidence="10"/>
<comment type="catalytic activity">
    <reaction evidence="11">
        <text>ATP + H2O = ADP + phosphate + H(+)</text>
        <dbReference type="Rhea" id="RHEA:13065"/>
        <dbReference type="ChEBI" id="CHEBI:15377"/>
        <dbReference type="ChEBI" id="CHEBI:15378"/>
        <dbReference type="ChEBI" id="CHEBI:30616"/>
        <dbReference type="ChEBI" id="CHEBI:43474"/>
        <dbReference type="ChEBI" id="CHEBI:456216"/>
        <dbReference type="EC" id="5.6.2.3"/>
    </reaction>
</comment>
<keyword evidence="16" id="KW-1185">Reference proteome</keyword>
<dbReference type="InterPro" id="IPR014013">
    <property type="entry name" value="Helic_SF1/SF2_ATP-bd_DinG/Rad3"/>
</dbReference>
<dbReference type="InterPro" id="IPR006555">
    <property type="entry name" value="ATP-dep_Helicase_C"/>
</dbReference>
<protein>
    <recommendedName>
        <fullName evidence="12">ATP-dependent helicase DinG</fullName>
        <ecNumber evidence="10">5.6.2.3</ecNumber>
    </recommendedName>
    <alternativeName>
        <fullName evidence="13">DNA 5'-3' helicase DinG</fullName>
    </alternativeName>
</protein>
<dbReference type="FunFam" id="3.40.50.300:FF:000437">
    <property type="entry name" value="ATP-dependent DNA helicase DinG"/>
    <property type="match status" value="1"/>
</dbReference>
<keyword evidence="2" id="KW-0411">Iron-sulfur</keyword>
<evidence type="ECO:0000256" key="4">
    <source>
        <dbReference type="ARBA" id="ARBA00022763"/>
    </source>
</evidence>
<evidence type="ECO:0000256" key="6">
    <source>
        <dbReference type="ARBA" id="ARBA00022806"/>
    </source>
</evidence>
<keyword evidence="8" id="KW-0234">DNA repair</keyword>
<keyword evidence="2" id="KW-0479">Metal-binding</keyword>
<dbReference type="InterPro" id="IPR045028">
    <property type="entry name" value="DinG/Rad3-like"/>
</dbReference>
<evidence type="ECO:0000256" key="5">
    <source>
        <dbReference type="ARBA" id="ARBA00022801"/>
    </source>
</evidence>
<keyword evidence="4" id="KW-0227">DNA damage</keyword>
<proteinExistence type="inferred from homology"/>
<evidence type="ECO:0000256" key="1">
    <source>
        <dbReference type="ARBA" id="ARBA00001966"/>
    </source>
</evidence>
<dbReference type="InterPro" id="IPR011545">
    <property type="entry name" value="DEAD/DEAH_box_helicase_dom"/>
</dbReference>
<evidence type="ECO:0000313" key="16">
    <source>
        <dbReference type="Proteomes" id="UP000386847"/>
    </source>
</evidence>
<evidence type="ECO:0000259" key="14">
    <source>
        <dbReference type="PROSITE" id="PS51193"/>
    </source>
</evidence>
<comment type="similarity">
    <text evidence="9">Belongs to the helicase family. DinG subfamily.</text>
</comment>
<dbReference type="PANTHER" id="PTHR11472:SF34">
    <property type="entry name" value="REGULATOR OF TELOMERE ELONGATION HELICASE 1"/>
    <property type="match status" value="1"/>
</dbReference>
<feature type="domain" description="Helicase ATP-binding" evidence="14">
    <location>
        <begin position="39"/>
        <end position="331"/>
    </location>
</feature>
<dbReference type="SUPFAM" id="SSF52540">
    <property type="entry name" value="P-loop containing nucleoside triphosphate hydrolases"/>
    <property type="match status" value="1"/>
</dbReference>
<dbReference type="SMART" id="SM00491">
    <property type="entry name" value="HELICc2"/>
    <property type="match status" value="1"/>
</dbReference>